<dbReference type="NCBIfam" id="TIGR00096">
    <property type="entry name" value="16S rRNA (cytidine(1402)-2'-O)-methyltransferase"/>
    <property type="match status" value="1"/>
</dbReference>
<dbReference type="SUPFAM" id="SSF53790">
    <property type="entry name" value="Tetrapyrrole methylase"/>
    <property type="match status" value="1"/>
</dbReference>
<keyword evidence="7" id="KW-0812">Transmembrane</keyword>
<dbReference type="InterPro" id="IPR014776">
    <property type="entry name" value="4pyrrole_Mease_sub2"/>
</dbReference>
<dbReference type="CDD" id="cd11648">
    <property type="entry name" value="RsmI"/>
    <property type="match status" value="1"/>
</dbReference>
<comment type="function">
    <text evidence="6">Catalyzes the 2'-O-methylation of the ribose of cytidine 1402 (C1402) in 16S rRNA.</text>
</comment>
<keyword evidence="7" id="KW-0472">Membrane</keyword>
<dbReference type="FunFam" id="3.30.950.10:FF:000002">
    <property type="entry name" value="Ribosomal RNA small subunit methyltransferase I"/>
    <property type="match status" value="1"/>
</dbReference>
<dbReference type="AlphaFoldDB" id="A0A7V3YGM1"/>
<accession>A0A7V3YGM1</accession>
<comment type="subcellular location">
    <subcellularLocation>
        <location evidence="6">Cytoplasm</location>
    </subcellularLocation>
</comment>
<evidence type="ECO:0000256" key="1">
    <source>
        <dbReference type="ARBA" id="ARBA00022490"/>
    </source>
</evidence>
<dbReference type="Gene3D" id="3.40.1010.10">
    <property type="entry name" value="Cobalt-precorrin-4 Transmethylase, Domain 1"/>
    <property type="match status" value="1"/>
</dbReference>
<feature type="domain" description="Tetrapyrrole methylase" evidence="8">
    <location>
        <begin position="10"/>
        <end position="210"/>
    </location>
</feature>
<sequence>MSPEKQGWGKVYFCPTPIGNLRDITLRVLDVLKEADCIACEDTRVTLKLLNAYQIRKPLLSYHAHNVPQATRDILRLVREGKVVAFVSDAGMPGIQDPGMELVLRLLEEGIPFEVLPGPSAFLLGVVYSGFAFSGFTFLGFLPREGKERRETLRRVLLLPQATVLYESPRRLLKTLGDIREIAGGERRVLVARELTKLHEEILRGTVAEVAEMLKGRDILGEVVIVVEGAPKRKEEVQVPRRLLELLRGRGLTQKDIVTLLSEGLGIEKNALKRQLSALEEAEDLGEG</sequence>
<keyword evidence="5 6" id="KW-0949">S-adenosyl-L-methionine</keyword>
<evidence type="ECO:0000256" key="4">
    <source>
        <dbReference type="ARBA" id="ARBA00022679"/>
    </source>
</evidence>
<dbReference type="EMBL" id="DTFV01000074">
    <property type="protein sequence ID" value="HGI30712.1"/>
    <property type="molecule type" value="Genomic_DNA"/>
</dbReference>
<dbReference type="PANTHER" id="PTHR46111:SF1">
    <property type="entry name" value="RIBOSOMAL RNA SMALL SUBUNIT METHYLTRANSFERASE I"/>
    <property type="match status" value="1"/>
</dbReference>
<dbReference type="GO" id="GO:0070677">
    <property type="term" value="F:rRNA (cytosine-2'-O-)-methyltransferase activity"/>
    <property type="evidence" value="ECO:0007669"/>
    <property type="project" value="UniProtKB-UniRule"/>
</dbReference>
<dbReference type="InterPro" id="IPR014777">
    <property type="entry name" value="4pyrrole_Mease_sub1"/>
</dbReference>
<dbReference type="InterPro" id="IPR035996">
    <property type="entry name" value="4pyrrol_Methylase_sf"/>
</dbReference>
<comment type="catalytic activity">
    <reaction evidence="6">
        <text>cytidine(1402) in 16S rRNA + S-adenosyl-L-methionine = 2'-O-methylcytidine(1402) in 16S rRNA + S-adenosyl-L-homocysteine + H(+)</text>
        <dbReference type="Rhea" id="RHEA:42924"/>
        <dbReference type="Rhea" id="RHEA-COMP:10285"/>
        <dbReference type="Rhea" id="RHEA-COMP:10286"/>
        <dbReference type="ChEBI" id="CHEBI:15378"/>
        <dbReference type="ChEBI" id="CHEBI:57856"/>
        <dbReference type="ChEBI" id="CHEBI:59789"/>
        <dbReference type="ChEBI" id="CHEBI:74495"/>
        <dbReference type="ChEBI" id="CHEBI:82748"/>
        <dbReference type="EC" id="2.1.1.198"/>
    </reaction>
</comment>
<keyword evidence="2 6" id="KW-0698">rRNA processing</keyword>
<dbReference type="InterPro" id="IPR000878">
    <property type="entry name" value="4pyrrol_Mease"/>
</dbReference>
<evidence type="ECO:0000259" key="8">
    <source>
        <dbReference type="Pfam" id="PF00590"/>
    </source>
</evidence>
<dbReference type="EC" id="2.1.1.198" evidence="6"/>
<dbReference type="PANTHER" id="PTHR46111">
    <property type="entry name" value="RIBOSOMAL RNA SMALL SUBUNIT METHYLTRANSFERASE I"/>
    <property type="match status" value="1"/>
</dbReference>
<evidence type="ECO:0000256" key="3">
    <source>
        <dbReference type="ARBA" id="ARBA00022603"/>
    </source>
</evidence>
<name>A0A7V3YGM1_9BACT</name>
<dbReference type="PIRSF" id="PIRSF005917">
    <property type="entry name" value="MTase_YraL"/>
    <property type="match status" value="1"/>
</dbReference>
<dbReference type="HAMAP" id="MF_01877">
    <property type="entry name" value="16SrRNA_methyltr_I"/>
    <property type="match status" value="1"/>
</dbReference>
<keyword evidence="4 6" id="KW-0808">Transferase</keyword>
<dbReference type="Pfam" id="PF00590">
    <property type="entry name" value="TP_methylase"/>
    <property type="match status" value="1"/>
</dbReference>
<evidence type="ECO:0000256" key="7">
    <source>
        <dbReference type="SAM" id="Phobius"/>
    </source>
</evidence>
<dbReference type="FunFam" id="3.40.1010.10:FF:000007">
    <property type="entry name" value="Ribosomal RNA small subunit methyltransferase I"/>
    <property type="match status" value="1"/>
</dbReference>
<evidence type="ECO:0000256" key="2">
    <source>
        <dbReference type="ARBA" id="ARBA00022552"/>
    </source>
</evidence>
<keyword evidence="7" id="KW-1133">Transmembrane helix</keyword>
<dbReference type="InterPro" id="IPR008189">
    <property type="entry name" value="rRNA_ssu_MeTfrase_I"/>
</dbReference>
<comment type="caution">
    <text evidence="9">The sequence shown here is derived from an EMBL/GenBank/DDBJ whole genome shotgun (WGS) entry which is preliminary data.</text>
</comment>
<feature type="transmembrane region" description="Helical" evidence="7">
    <location>
        <begin position="121"/>
        <end position="142"/>
    </location>
</feature>
<evidence type="ECO:0000313" key="9">
    <source>
        <dbReference type="EMBL" id="HGI30712.1"/>
    </source>
</evidence>
<evidence type="ECO:0000256" key="5">
    <source>
        <dbReference type="ARBA" id="ARBA00022691"/>
    </source>
</evidence>
<comment type="similarity">
    <text evidence="6">Belongs to the methyltransferase superfamily. RsmI family.</text>
</comment>
<keyword evidence="1 6" id="KW-0963">Cytoplasm</keyword>
<reference evidence="9" key="1">
    <citation type="journal article" date="2020" name="mSystems">
        <title>Genome- and Community-Level Interaction Insights into Carbon Utilization and Element Cycling Functions of Hydrothermarchaeota in Hydrothermal Sediment.</title>
        <authorList>
            <person name="Zhou Z."/>
            <person name="Liu Y."/>
            <person name="Xu W."/>
            <person name="Pan J."/>
            <person name="Luo Z.H."/>
            <person name="Li M."/>
        </authorList>
    </citation>
    <scope>NUCLEOTIDE SEQUENCE [LARGE SCALE GENOMIC DNA]</scope>
    <source>
        <strain evidence="9">SpSt-747</strain>
    </source>
</reference>
<dbReference type="Gene3D" id="3.30.950.10">
    <property type="entry name" value="Methyltransferase, Cobalt-precorrin-4 Transmethylase, Domain 2"/>
    <property type="match status" value="1"/>
</dbReference>
<protein>
    <recommendedName>
        <fullName evidence="6">Ribosomal RNA small subunit methyltransferase I</fullName>
        <ecNumber evidence="6">2.1.1.198</ecNumber>
    </recommendedName>
    <alternativeName>
        <fullName evidence="6">16S rRNA 2'-O-ribose C1402 methyltransferase</fullName>
    </alternativeName>
    <alternativeName>
        <fullName evidence="6">rRNA (cytidine-2'-O-)-methyltransferase RsmI</fullName>
    </alternativeName>
</protein>
<proteinExistence type="inferred from homology"/>
<dbReference type="GO" id="GO:0005737">
    <property type="term" value="C:cytoplasm"/>
    <property type="evidence" value="ECO:0007669"/>
    <property type="project" value="UniProtKB-SubCell"/>
</dbReference>
<organism evidence="9">
    <name type="scientific">Candidatus Caldatribacterium californiense</name>
    <dbReference type="NCBI Taxonomy" id="1454726"/>
    <lineage>
        <taxon>Bacteria</taxon>
        <taxon>Pseudomonadati</taxon>
        <taxon>Atribacterota</taxon>
        <taxon>Atribacteria</taxon>
        <taxon>Atribacterales</taxon>
        <taxon>Candidatus Caldatribacteriaceae</taxon>
        <taxon>Candidatus Caldatribacterium</taxon>
    </lineage>
</organism>
<gene>
    <name evidence="6 9" type="primary">rsmI</name>
    <name evidence="9" type="ORF">ENV30_05325</name>
</gene>
<keyword evidence="3 6" id="KW-0489">Methyltransferase</keyword>
<evidence type="ECO:0000256" key="6">
    <source>
        <dbReference type="HAMAP-Rule" id="MF_01877"/>
    </source>
</evidence>